<dbReference type="VEuPathDB" id="FungiDB:C8Q69DRAFT_463722"/>
<reference evidence="6 7" key="1">
    <citation type="journal article" date="2018" name="Front. Microbiol.">
        <title>Genomic and genetic insights into a cosmopolitan fungus, Paecilomyces variotii (Eurotiales).</title>
        <authorList>
            <person name="Urquhart A.S."/>
            <person name="Mondo S.J."/>
            <person name="Makela M.R."/>
            <person name="Hane J.K."/>
            <person name="Wiebenga A."/>
            <person name="He G."/>
            <person name="Mihaltcheva S."/>
            <person name="Pangilinan J."/>
            <person name="Lipzen A."/>
            <person name="Barry K."/>
            <person name="de Vries R.P."/>
            <person name="Grigoriev I.V."/>
            <person name="Idnurm A."/>
        </authorList>
    </citation>
    <scope>NUCLEOTIDE SEQUENCE [LARGE SCALE GENOMIC DNA]</scope>
    <source>
        <strain evidence="6 7">CBS 101075</strain>
    </source>
</reference>
<accession>A0A443HW54</accession>
<evidence type="ECO:0000259" key="5">
    <source>
        <dbReference type="Pfam" id="PF02872"/>
    </source>
</evidence>
<dbReference type="InterPro" id="IPR029052">
    <property type="entry name" value="Metallo-depent_PP-like"/>
</dbReference>
<dbReference type="GO" id="GO:0000166">
    <property type="term" value="F:nucleotide binding"/>
    <property type="evidence" value="ECO:0007669"/>
    <property type="project" value="UniProtKB-KW"/>
</dbReference>
<dbReference type="GeneID" id="39599662"/>
<dbReference type="InterPro" id="IPR036907">
    <property type="entry name" value="5'-Nucleotdase_C_sf"/>
</dbReference>
<evidence type="ECO:0000256" key="3">
    <source>
        <dbReference type="RuleBase" id="RU362119"/>
    </source>
</evidence>
<dbReference type="Gene3D" id="3.90.780.10">
    <property type="entry name" value="5'-Nucleotidase, C-terminal domain"/>
    <property type="match status" value="1"/>
</dbReference>
<proteinExistence type="inferred from homology"/>
<dbReference type="Pfam" id="PF02872">
    <property type="entry name" value="5_nucleotid_C"/>
    <property type="match status" value="1"/>
</dbReference>
<evidence type="ECO:0000313" key="7">
    <source>
        <dbReference type="Proteomes" id="UP000283841"/>
    </source>
</evidence>
<dbReference type="Pfam" id="PF00149">
    <property type="entry name" value="Metallophos"/>
    <property type="match status" value="1"/>
</dbReference>
<sequence length="571" mass="63368">MQFELRFAHFNDVYHVPSADLLSRFLHLQKSFLKKEITGDNGLTVFSGDGFSPSLEASVLKGEHMGPVLDFVNVDIACYGNHDFDFGDARLRHLSDGVDFPWVLSNAFHETGGLLGCAEEYVIREVNGVRVGFFGLAGTDWPSNCENLPPSTIASPAEVAKRISRHLRVNKGCDLIIALTHMRLAEDMEVADMTASGDGKVDLFFGGHDHEVIRRYVGDTDSNPENIEQGRDNTDIVINGLVNYTEGNIRIIKSGTDWRGLSLVRVVGQKDDKGVASVSHVELSQYTDIEAAIPAPETFPPQISEVLESIHNRVDSLVQSPLVHTYTPLEGRSSIVRRQETNLGNMIADAVRGFYDTDIAFFNSGAIRCDRLLDSSLPGGRPLRVRDIIDICPFDNALIVKRTSGRVLYHAIENSLGDMHMDGRFLQVSGLRIVATWKKKAGERVIDIFLFIEGPGTTTTTTKLEKIDPSRMYTVALAGFIARGYDGYTMFPEEETIVNEEAAMTDTSLMLRIFGHGEEESDGDRSRNDHHVKGVERARKSIIIGRNDSDGLPVVNPRVDDRIRFIDYPAL</sequence>
<keyword evidence="2" id="KW-0732">Signal</keyword>
<comment type="similarity">
    <text evidence="1 3">Belongs to the 5'-nucleotidase family.</text>
</comment>
<evidence type="ECO:0000313" key="6">
    <source>
        <dbReference type="EMBL" id="RWQ96058.1"/>
    </source>
</evidence>
<dbReference type="PANTHER" id="PTHR11575">
    <property type="entry name" value="5'-NUCLEOTIDASE-RELATED"/>
    <property type="match status" value="1"/>
</dbReference>
<evidence type="ECO:0000259" key="4">
    <source>
        <dbReference type="Pfam" id="PF00149"/>
    </source>
</evidence>
<dbReference type="AlphaFoldDB" id="A0A443HW54"/>
<dbReference type="STRING" id="264951.A0A443HW54"/>
<feature type="domain" description="Calcineurin-like phosphoesterase" evidence="4">
    <location>
        <begin position="5"/>
        <end position="211"/>
    </location>
</feature>
<organism evidence="6 7">
    <name type="scientific">Byssochlamys spectabilis</name>
    <name type="common">Paecilomyces variotii</name>
    <dbReference type="NCBI Taxonomy" id="264951"/>
    <lineage>
        <taxon>Eukaryota</taxon>
        <taxon>Fungi</taxon>
        <taxon>Dikarya</taxon>
        <taxon>Ascomycota</taxon>
        <taxon>Pezizomycotina</taxon>
        <taxon>Eurotiomycetes</taxon>
        <taxon>Eurotiomycetidae</taxon>
        <taxon>Eurotiales</taxon>
        <taxon>Thermoascaceae</taxon>
        <taxon>Paecilomyces</taxon>
    </lineage>
</organism>
<dbReference type="PRINTS" id="PR01607">
    <property type="entry name" value="APYRASEFAMLY"/>
</dbReference>
<dbReference type="InterPro" id="IPR006179">
    <property type="entry name" value="5_nucleotidase/apyrase"/>
</dbReference>
<dbReference type="RefSeq" id="XP_028485703.1">
    <property type="nucleotide sequence ID" value="XM_028630385.1"/>
</dbReference>
<dbReference type="SUPFAM" id="SSF56300">
    <property type="entry name" value="Metallo-dependent phosphatases"/>
    <property type="match status" value="1"/>
</dbReference>
<dbReference type="GO" id="GO:0016787">
    <property type="term" value="F:hydrolase activity"/>
    <property type="evidence" value="ECO:0007669"/>
    <property type="project" value="UniProtKB-KW"/>
</dbReference>
<dbReference type="PANTHER" id="PTHR11575:SF41">
    <property type="entry name" value="PUTATIVE (AFU_ORTHOLOGUE AFUA_1G01160)-RELATED"/>
    <property type="match status" value="1"/>
</dbReference>
<dbReference type="Proteomes" id="UP000283841">
    <property type="component" value="Unassembled WGS sequence"/>
</dbReference>
<dbReference type="SUPFAM" id="SSF55816">
    <property type="entry name" value="5'-nucleotidase (syn. UDP-sugar hydrolase), C-terminal domain"/>
    <property type="match status" value="1"/>
</dbReference>
<dbReference type="InterPro" id="IPR004843">
    <property type="entry name" value="Calcineurin-like_PHP"/>
</dbReference>
<dbReference type="InterPro" id="IPR008334">
    <property type="entry name" value="5'-Nucleotdase_C"/>
</dbReference>
<dbReference type="Gene3D" id="3.60.21.10">
    <property type="match status" value="1"/>
</dbReference>
<feature type="domain" description="5'-Nucleotidase C-terminal" evidence="5">
    <location>
        <begin position="336"/>
        <end position="492"/>
    </location>
</feature>
<keyword evidence="7" id="KW-1185">Reference proteome</keyword>
<keyword evidence="3" id="KW-0547">Nucleotide-binding</keyword>
<evidence type="ECO:0000256" key="1">
    <source>
        <dbReference type="ARBA" id="ARBA00006654"/>
    </source>
</evidence>
<gene>
    <name evidence="6" type="ORF">C8Q69DRAFT_463722</name>
</gene>
<comment type="caution">
    <text evidence="6">The sequence shown here is derived from an EMBL/GenBank/DDBJ whole genome shotgun (WGS) entry which is preliminary data.</text>
</comment>
<dbReference type="EMBL" id="RCNU01000004">
    <property type="protein sequence ID" value="RWQ96058.1"/>
    <property type="molecule type" value="Genomic_DNA"/>
</dbReference>
<keyword evidence="3" id="KW-0378">Hydrolase</keyword>
<dbReference type="GO" id="GO:0009166">
    <property type="term" value="P:nucleotide catabolic process"/>
    <property type="evidence" value="ECO:0007669"/>
    <property type="project" value="InterPro"/>
</dbReference>
<evidence type="ECO:0000256" key="2">
    <source>
        <dbReference type="ARBA" id="ARBA00022729"/>
    </source>
</evidence>
<protein>
    <submittedName>
        <fullName evidence="6">Putative 5'-nucleotidase</fullName>
    </submittedName>
</protein>
<name>A0A443HW54_BYSSP</name>